<dbReference type="AlphaFoldDB" id="A0AAW0MWH7"/>
<organism evidence="2 3">
    <name type="scientific">Mugilogobius chulae</name>
    <name type="common">yellowstripe goby</name>
    <dbReference type="NCBI Taxonomy" id="88201"/>
    <lineage>
        <taxon>Eukaryota</taxon>
        <taxon>Metazoa</taxon>
        <taxon>Chordata</taxon>
        <taxon>Craniata</taxon>
        <taxon>Vertebrata</taxon>
        <taxon>Euteleostomi</taxon>
        <taxon>Actinopterygii</taxon>
        <taxon>Neopterygii</taxon>
        <taxon>Teleostei</taxon>
        <taxon>Neoteleostei</taxon>
        <taxon>Acanthomorphata</taxon>
        <taxon>Gobiaria</taxon>
        <taxon>Gobiiformes</taxon>
        <taxon>Gobioidei</taxon>
        <taxon>Gobiidae</taxon>
        <taxon>Gobionellinae</taxon>
        <taxon>Mugilogobius</taxon>
    </lineage>
</organism>
<gene>
    <name evidence="2" type="ORF">WMY93_026093</name>
</gene>
<comment type="caution">
    <text evidence="2">The sequence shown here is derived from an EMBL/GenBank/DDBJ whole genome shotgun (WGS) entry which is preliminary data.</text>
</comment>
<feature type="region of interest" description="Disordered" evidence="1">
    <location>
        <begin position="1"/>
        <end position="41"/>
    </location>
</feature>
<name>A0AAW0MWH7_9GOBI</name>
<evidence type="ECO:0000313" key="2">
    <source>
        <dbReference type="EMBL" id="KAK7886472.1"/>
    </source>
</evidence>
<protein>
    <submittedName>
        <fullName evidence="2">Uncharacterized protein</fullName>
    </submittedName>
</protein>
<sequence>MKLCQREQRHPSTRFEASVTGAPRLTVGRRKTHPGERALALNGGKVPAGLYVPLHSTLKSEGLLERIIRRQEEGRREEGERRQHHPGAPYLTLARWKANTGITATLFDLGGVGPVRTLD</sequence>
<reference evidence="3" key="1">
    <citation type="submission" date="2024-04" db="EMBL/GenBank/DDBJ databases">
        <title>Salinicola lusitanus LLJ914,a marine bacterium isolated from the Okinawa Trough.</title>
        <authorList>
            <person name="Li J."/>
        </authorList>
    </citation>
    <scope>NUCLEOTIDE SEQUENCE [LARGE SCALE GENOMIC DNA]</scope>
</reference>
<feature type="compositionally biased region" description="Basic and acidic residues" evidence="1">
    <location>
        <begin position="1"/>
        <end position="10"/>
    </location>
</feature>
<accession>A0AAW0MWH7</accession>
<dbReference type="EMBL" id="JBBPFD010000019">
    <property type="protein sequence ID" value="KAK7886472.1"/>
    <property type="molecule type" value="Genomic_DNA"/>
</dbReference>
<dbReference type="Proteomes" id="UP001460270">
    <property type="component" value="Unassembled WGS sequence"/>
</dbReference>
<proteinExistence type="predicted"/>
<keyword evidence="3" id="KW-1185">Reference proteome</keyword>
<evidence type="ECO:0000313" key="3">
    <source>
        <dbReference type="Proteomes" id="UP001460270"/>
    </source>
</evidence>
<evidence type="ECO:0000256" key="1">
    <source>
        <dbReference type="SAM" id="MobiDB-lite"/>
    </source>
</evidence>